<evidence type="ECO:0000313" key="1">
    <source>
        <dbReference type="EMBL" id="KAI4378062.1"/>
    </source>
</evidence>
<gene>
    <name evidence="1" type="ORF">MLD38_015600</name>
</gene>
<sequence>MITPPALLLSALVFTALVPPPCVPLQTSTLIAQACTHTPDRDLCLSTLRTAPEGSDLRGLTMAALKVANANASAVYNHISGVLKAATNSYEKQCLTECYDNYQDAMDQIEDSLAALETRGYDDILAWIASAMNDADSCEECFRAKPGYKSPLTEMNNGFDHLCTIVIATANLLVDGEE</sequence>
<name>A0ACB9RI02_9MYRT</name>
<reference evidence="2" key="1">
    <citation type="journal article" date="2023" name="Front. Plant Sci.">
        <title>Chromosomal-level genome assembly of Melastoma candidum provides insights into trichome evolution.</title>
        <authorList>
            <person name="Zhong Y."/>
            <person name="Wu W."/>
            <person name="Sun C."/>
            <person name="Zou P."/>
            <person name="Liu Y."/>
            <person name="Dai S."/>
            <person name="Zhou R."/>
        </authorList>
    </citation>
    <scope>NUCLEOTIDE SEQUENCE [LARGE SCALE GENOMIC DNA]</scope>
</reference>
<protein>
    <submittedName>
        <fullName evidence="1">Uncharacterized protein</fullName>
    </submittedName>
</protein>
<proteinExistence type="predicted"/>
<dbReference type="EMBL" id="CM042883">
    <property type="protein sequence ID" value="KAI4378062.1"/>
    <property type="molecule type" value="Genomic_DNA"/>
</dbReference>
<organism evidence="1 2">
    <name type="scientific">Melastoma candidum</name>
    <dbReference type="NCBI Taxonomy" id="119954"/>
    <lineage>
        <taxon>Eukaryota</taxon>
        <taxon>Viridiplantae</taxon>
        <taxon>Streptophyta</taxon>
        <taxon>Embryophyta</taxon>
        <taxon>Tracheophyta</taxon>
        <taxon>Spermatophyta</taxon>
        <taxon>Magnoliopsida</taxon>
        <taxon>eudicotyledons</taxon>
        <taxon>Gunneridae</taxon>
        <taxon>Pentapetalae</taxon>
        <taxon>rosids</taxon>
        <taxon>malvids</taxon>
        <taxon>Myrtales</taxon>
        <taxon>Melastomataceae</taxon>
        <taxon>Melastomatoideae</taxon>
        <taxon>Melastomateae</taxon>
        <taxon>Melastoma</taxon>
    </lineage>
</organism>
<keyword evidence="2" id="KW-1185">Reference proteome</keyword>
<accession>A0ACB9RI02</accession>
<comment type="caution">
    <text evidence="1">The sequence shown here is derived from an EMBL/GenBank/DDBJ whole genome shotgun (WGS) entry which is preliminary data.</text>
</comment>
<dbReference type="Proteomes" id="UP001057402">
    <property type="component" value="Chromosome 4"/>
</dbReference>
<evidence type="ECO:0000313" key="2">
    <source>
        <dbReference type="Proteomes" id="UP001057402"/>
    </source>
</evidence>